<dbReference type="GO" id="GO:0000160">
    <property type="term" value="P:phosphorelay signal transduction system"/>
    <property type="evidence" value="ECO:0007669"/>
    <property type="project" value="InterPro"/>
</dbReference>
<dbReference type="SMART" id="SM00052">
    <property type="entry name" value="EAL"/>
    <property type="match status" value="1"/>
</dbReference>
<dbReference type="PANTHER" id="PTHR33121:SF79">
    <property type="entry name" value="CYCLIC DI-GMP PHOSPHODIESTERASE PDED-RELATED"/>
    <property type="match status" value="1"/>
</dbReference>
<dbReference type="InterPro" id="IPR011006">
    <property type="entry name" value="CheY-like_superfamily"/>
</dbReference>
<dbReference type="CDD" id="cd00130">
    <property type="entry name" value="PAS"/>
    <property type="match status" value="1"/>
</dbReference>
<dbReference type="PROSITE" id="PS50883">
    <property type="entry name" value="EAL"/>
    <property type="match status" value="1"/>
</dbReference>
<gene>
    <name evidence="5" type="ORF">SAMN05661053_0197</name>
</gene>
<dbReference type="Gene3D" id="3.30.450.20">
    <property type="entry name" value="PAS domain"/>
    <property type="match status" value="1"/>
</dbReference>
<dbReference type="Gene3D" id="3.20.20.450">
    <property type="entry name" value="EAL domain"/>
    <property type="match status" value="1"/>
</dbReference>
<keyword evidence="1" id="KW-0597">Phosphoprotein</keyword>
<evidence type="ECO:0000256" key="1">
    <source>
        <dbReference type="PROSITE-ProRule" id="PRU00169"/>
    </source>
</evidence>
<dbReference type="EMBL" id="UHJL01000001">
    <property type="protein sequence ID" value="SUQ18973.1"/>
    <property type="molecule type" value="Genomic_DNA"/>
</dbReference>
<accession>A0A380RTS7</accession>
<dbReference type="InterPro" id="IPR001633">
    <property type="entry name" value="EAL_dom"/>
</dbReference>
<reference evidence="5 6" key="1">
    <citation type="submission" date="2017-08" db="EMBL/GenBank/DDBJ databases">
        <authorList>
            <person name="de Groot N.N."/>
        </authorList>
    </citation>
    <scope>NUCLEOTIDE SEQUENCE [LARGE SCALE GENOMIC DNA]</scope>
    <source>
        <strain evidence="5 6">HM2</strain>
    </source>
</reference>
<evidence type="ECO:0000313" key="5">
    <source>
        <dbReference type="EMBL" id="SUQ18973.1"/>
    </source>
</evidence>
<dbReference type="PROSITE" id="PS50110">
    <property type="entry name" value="RESPONSE_REGULATORY"/>
    <property type="match status" value="1"/>
</dbReference>
<dbReference type="SUPFAM" id="SSF55785">
    <property type="entry name" value="PYP-like sensor domain (PAS domain)"/>
    <property type="match status" value="1"/>
</dbReference>
<dbReference type="Pfam" id="PF00072">
    <property type="entry name" value="Response_reg"/>
    <property type="match status" value="1"/>
</dbReference>
<dbReference type="PROSITE" id="PS50887">
    <property type="entry name" value="GGDEF"/>
    <property type="match status" value="1"/>
</dbReference>
<dbReference type="Pfam" id="PF00563">
    <property type="entry name" value="EAL"/>
    <property type="match status" value="1"/>
</dbReference>
<dbReference type="InterPro" id="IPR001789">
    <property type="entry name" value="Sig_transdc_resp-reg_receiver"/>
</dbReference>
<evidence type="ECO:0000259" key="3">
    <source>
        <dbReference type="PROSITE" id="PS50883"/>
    </source>
</evidence>
<dbReference type="SUPFAM" id="SSF52172">
    <property type="entry name" value="CheY-like"/>
    <property type="match status" value="1"/>
</dbReference>
<protein>
    <submittedName>
        <fullName evidence="5">EAL domain, c-di-GMP-specific phosphodiesterase class I (Or its enzymatically inactive variant)</fullName>
    </submittedName>
</protein>
<dbReference type="Gene3D" id="3.30.70.270">
    <property type="match status" value="1"/>
</dbReference>
<proteinExistence type="predicted"/>
<dbReference type="InterPro" id="IPR043128">
    <property type="entry name" value="Rev_trsase/Diguanyl_cyclase"/>
</dbReference>
<dbReference type="SUPFAM" id="SSF141868">
    <property type="entry name" value="EAL domain-like"/>
    <property type="match status" value="1"/>
</dbReference>
<evidence type="ECO:0000259" key="4">
    <source>
        <dbReference type="PROSITE" id="PS50887"/>
    </source>
</evidence>
<dbReference type="Gene3D" id="3.40.50.2300">
    <property type="match status" value="1"/>
</dbReference>
<feature type="domain" description="Response regulatory" evidence="2">
    <location>
        <begin position="811"/>
        <end position="926"/>
    </location>
</feature>
<evidence type="ECO:0000313" key="6">
    <source>
        <dbReference type="Proteomes" id="UP000255423"/>
    </source>
</evidence>
<evidence type="ECO:0000259" key="2">
    <source>
        <dbReference type="PROSITE" id="PS50110"/>
    </source>
</evidence>
<dbReference type="InterPro" id="IPR029787">
    <property type="entry name" value="Nucleotide_cyclase"/>
</dbReference>
<feature type="modified residue" description="4-aspartylphosphate" evidence="1">
    <location>
        <position position="861"/>
    </location>
</feature>
<dbReference type="SMART" id="SM00448">
    <property type="entry name" value="REC"/>
    <property type="match status" value="1"/>
</dbReference>
<sequence length="1318" mass="151016">MSVRDVYKFPEGMRKELESSEVPLAVYQLIGGRIQTILVSEGLIRWLSPSATREDLLKFLDTDMYRDVHREDIVFVATKAKEFAKNKDGRYEVIYRQKLYGKSEYRTIHALGYHHFLEDGTEYTVVVYDDVTKAFKECKGCRQEFDTSLIEFLNNDTVEPFVVVDAKTHEIYMLSASFEKIWKPVRPFDSGITFEDYFFDPDEPRAISLDDVLEKGEVIVPNTRTEGDLILKASRIKWHGKDAIFHRVSERTDRYFDPLTALPNMEYCRMRGESYADDIRIAGGTPAVIFFDIVGMKLYNNANGYDRGNEFLLHFAAKLKKLFPNNLICRQSNDHFTVVTDVRNIEDRLNEVRKYVKGVVSKISMDVNVGICKIEEFETMLDACEKAKIACKVQKLSGDNFVRYYDEDLRKALVLQNYVVNHIDEAIKNGYIKVYYQPVVRTITETFCGMEALARWVDPQYGFLNPAVFIGALEESRQIHKLDSHVINIVCKEMREEMDDGNPVVPVSFNLSRLDFIGCDIFEVVERALDKYKIDRDYIRVEITESIMASDSYVRNEIQRFRLAGYEVWMDDFGSGYSSLNTLKDYKFDELKIDMVFLSNFNEASRTIIRSTVRMAKNLGLKTLAEGVETKEQMEFLKGIGCEKVQGYYYGKPMPLKETLRHMATMGMHIEDPKSRLVYSRLGSLDYLVDTPKAVMSFENGMFKFLFVNKQYEEQLQSLGFSGFKDAEDACNDPKNPVYNKLREIQQAAYRAPQQVTYATHGTYVFLTGRLIADINGVRIYDMSLRNTHVSAEDSSSGSQNVVKFPVEAKTILLATVNLPNRSILEGILRSDYNLLFAEDGEQVLNILLEYGSKISIALIDAALPKIDGFKIIQKFRGEKREFQIPFVVMSDNMELAKEGVRLGAYQFILTPISNEEQVKSKIDGAIKNTELLHQLALNYMEYVPGGVILLEAMTGDILYVNGRALEIFDCDSVDDFRCLAGNKLEGAVLPEDYATVDEKLETLFRSGSALPTQTTYRVKTKKGTVKRIYHVGRFFRDTPYGRILSVFVSEDDMALKNYFGRKNAFKLFMASGEATHTKSYEPGYKAFLFWNLTKNSPVIRMEGISYIPEEMNGKYTYDAHYNYLSSLMSKDSVNVQKTANYTREKLILAYVNKRPVPPLNLNYNFKNGWFSIKSTFDMMADPDSGDIILKLQNENDTDVEAYKELTDAVVLNLYDQIIYIDGNTDKMLTLSSVDGKPMYVQRLISDSMDVLCRLFQIPLCSSEKFLEKARLNSATGETYGRKLISENGEVKFIRARALFNGSQKYIITVSDVTNMEY</sequence>
<dbReference type="GO" id="GO:0071111">
    <property type="term" value="F:cyclic-guanylate-specific phosphodiesterase activity"/>
    <property type="evidence" value="ECO:0007669"/>
    <property type="project" value="InterPro"/>
</dbReference>
<feature type="domain" description="EAL" evidence="3">
    <location>
        <begin position="416"/>
        <end position="667"/>
    </location>
</feature>
<dbReference type="InterPro" id="IPR035965">
    <property type="entry name" value="PAS-like_dom_sf"/>
</dbReference>
<dbReference type="SMART" id="SM00267">
    <property type="entry name" value="GGDEF"/>
    <property type="match status" value="1"/>
</dbReference>
<dbReference type="InterPro" id="IPR035919">
    <property type="entry name" value="EAL_sf"/>
</dbReference>
<dbReference type="InterPro" id="IPR000014">
    <property type="entry name" value="PAS"/>
</dbReference>
<dbReference type="Proteomes" id="UP000255423">
    <property type="component" value="Unassembled WGS sequence"/>
</dbReference>
<dbReference type="CDD" id="cd01948">
    <property type="entry name" value="EAL"/>
    <property type="match status" value="1"/>
</dbReference>
<organism evidence="5 6">
    <name type="scientific">Fibrobacter succinogenes</name>
    <name type="common">Bacteroides succinogenes</name>
    <dbReference type="NCBI Taxonomy" id="833"/>
    <lineage>
        <taxon>Bacteria</taxon>
        <taxon>Pseudomonadati</taxon>
        <taxon>Fibrobacterota</taxon>
        <taxon>Fibrobacteria</taxon>
        <taxon>Fibrobacterales</taxon>
        <taxon>Fibrobacteraceae</taxon>
        <taxon>Fibrobacter</taxon>
    </lineage>
</organism>
<dbReference type="InterPro" id="IPR000160">
    <property type="entry name" value="GGDEF_dom"/>
</dbReference>
<dbReference type="Pfam" id="PF00990">
    <property type="entry name" value="GGDEF"/>
    <property type="match status" value="1"/>
</dbReference>
<dbReference type="InterPro" id="IPR050706">
    <property type="entry name" value="Cyclic-di-GMP_PDE-like"/>
</dbReference>
<dbReference type="PANTHER" id="PTHR33121">
    <property type="entry name" value="CYCLIC DI-GMP PHOSPHODIESTERASE PDEF"/>
    <property type="match status" value="1"/>
</dbReference>
<dbReference type="SUPFAM" id="SSF55073">
    <property type="entry name" value="Nucleotide cyclase"/>
    <property type="match status" value="1"/>
</dbReference>
<feature type="domain" description="GGDEF" evidence="4">
    <location>
        <begin position="284"/>
        <end position="407"/>
    </location>
</feature>
<name>A0A380RTS7_FIBSU</name>